<dbReference type="SMART" id="SM00320">
    <property type="entry name" value="WD40"/>
    <property type="match status" value="3"/>
</dbReference>
<keyword evidence="5" id="KW-0677">Repeat</keyword>
<dbReference type="InterPro" id="IPR033312">
    <property type="entry name" value="DDB2"/>
</dbReference>
<keyword evidence="4 12" id="KW-0853">WD repeat</keyword>
<sequence>MPGATQRKTRKRMKPYENGADQSESTSSKRKETAENDERSKRKDTAENDERIKICSGVLTRKTIPAISVTPLIGNNSQNLVHHMHNTSLGRRPQNTMRKSLCQPFVRILSNAKVYRTASPFDRRVTAIEWHPTHPTVLAIGSKGGDMILWDYERTDKQEFISGIGKGGSITSLKFNVDNLNTVYTSSVSGKISLQDFTGRQPKILYESSDWTRYWYCALDVSFTAGLVTVGDSVGNTILLSQEGKVLWKHKLHKQKVTHCEFNPQCDWLVATSSVDKTVKLWDVRMVKGTESALHVLNHDKPVNSVVGRYPDQNFPGYVANESRSIDVIDVNTGDIVCQIKDSKAPGLISRPNGAMLLVPVQT</sequence>
<evidence type="ECO:0000256" key="3">
    <source>
        <dbReference type="ARBA" id="ARBA00014580"/>
    </source>
</evidence>
<keyword evidence="6" id="KW-0227">DNA damage</keyword>
<evidence type="ECO:0000256" key="1">
    <source>
        <dbReference type="ARBA" id="ARBA00004123"/>
    </source>
</evidence>
<dbReference type="Proteomes" id="UP000694865">
    <property type="component" value="Unplaced"/>
</dbReference>
<dbReference type="PROSITE" id="PS50294">
    <property type="entry name" value="WD_REPEATS_REGION"/>
    <property type="match status" value="1"/>
</dbReference>
<feature type="compositionally biased region" description="Basic and acidic residues" evidence="13">
    <location>
        <begin position="27"/>
        <end position="47"/>
    </location>
</feature>
<dbReference type="PANTHER" id="PTHR15169">
    <property type="entry name" value="DAMAGE-SPECIFIC DNA BINDING PROTEIN 2"/>
    <property type="match status" value="1"/>
</dbReference>
<dbReference type="PROSITE" id="PS50082">
    <property type="entry name" value="WD_REPEATS_2"/>
    <property type="match status" value="1"/>
</dbReference>
<comment type="similarity">
    <text evidence="2">Belongs to the WD repeat DDB2/WDR76 family.</text>
</comment>
<dbReference type="InterPro" id="IPR036322">
    <property type="entry name" value="WD40_repeat_dom_sf"/>
</dbReference>
<protein>
    <recommendedName>
        <fullName evidence="3">DNA damage-binding protein 2</fullName>
    </recommendedName>
    <alternativeName>
        <fullName evidence="11">Damage-specific DNA-binding protein 2</fullName>
    </alternativeName>
</protein>
<accession>A0ABM0LWW4</accession>
<dbReference type="PANTHER" id="PTHR15169:SF0">
    <property type="entry name" value="DNA DAMAGE-BINDING PROTEIN 2"/>
    <property type="match status" value="1"/>
</dbReference>
<evidence type="ECO:0000313" key="15">
    <source>
        <dbReference type="RefSeq" id="XP_006812255.1"/>
    </source>
</evidence>
<dbReference type="SUPFAM" id="SSF50978">
    <property type="entry name" value="WD40 repeat-like"/>
    <property type="match status" value="1"/>
</dbReference>
<keyword evidence="8" id="KW-0238">DNA-binding</keyword>
<evidence type="ECO:0000256" key="9">
    <source>
        <dbReference type="ARBA" id="ARBA00023204"/>
    </source>
</evidence>
<feature type="repeat" description="WD" evidence="12">
    <location>
        <begin position="250"/>
        <end position="292"/>
    </location>
</feature>
<dbReference type="RefSeq" id="XP_006812255.1">
    <property type="nucleotide sequence ID" value="XM_006812192.1"/>
</dbReference>
<keyword evidence="9" id="KW-0234">DNA repair</keyword>
<dbReference type="InterPro" id="IPR015943">
    <property type="entry name" value="WD40/YVTN_repeat-like_dom_sf"/>
</dbReference>
<dbReference type="InterPro" id="IPR019775">
    <property type="entry name" value="WD40_repeat_CS"/>
</dbReference>
<keyword evidence="10" id="KW-0539">Nucleus</keyword>
<dbReference type="Gene3D" id="2.130.10.10">
    <property type="entry name" value="YVTN repeat-like/Quinoprotein amine dehydrogenase"/>
    <property type="match status" value="1"/>
</dbReference>
<dbReference type="PROSITE" id="PS00678">
    <property type="entry name" value="WD_REPEATS_1"/>
    <property type="match status" value="1"/>
</dbReference>
<evidence type="ECO:0000256" key="11">
    <source>
        <dbReference type="ARBA" id="ARBA00031670"/>
    </source>
</evidence>
<evidence type="ECO:0000256" key="5">
    <source>
        <dbReference type="ARBA" id="ARBA00022737"/>
    </source>
</evidence>
<feature type="region of interest" description="Disordered" evidence="13">
    <location>
        <begin position="1"/>
        <end position="47"/>
    </location>
</feature>
<organism evidence="14 15">
    <name type="scientific">Saccoglossus kowalevskii</name>
    <name type="common">Acorn worm</name>
    <dbReference type="NCBI Taxonomy" id="10224"/>
    <lineage>
        <taxon>Eukaryota</taxon>
        <taxon>Metazoa</taxon>
        <taxon>Hemichordata</taxon>
        <taxon>Enteropneusta</taxon>
        <taxon>Harrimaniidae</taxon>
        <taxon>Saccoglossus</taxon>
    </lineage>
</organism>
<evidence type="ECO:0000256" key="12">
    <source>
        <dbReference type="PROSITE-ProRule" id="PRU00221"/>
    </source>
</evidence>
<dbReference type="InterPro" id="IPR001680">
    <property type="entry name" value="WD40_rpt"/>
</dbReference>
<evidence type="ECO:0000256" key="7">
    <source>
        <dbReference type="ARBA" id="ARBA00022786"/>
    </source>
</evidence>
<dbReference type="GeneID" id="100377457"/>
<comment type="subcellular location">
    <subcellularLocation>
        <location evidence="1">Nucleus</location>
    </subcellularLocation>
</comment>
<dbReference type="Pfam" id="PF00400">
    <property type="entry name" value="WD40"/>
    <property type="match status" value="1"/>
</dbReference>
<name>A0ABM0LWW4_SACKO</name>
<keyword evidence="14" id="KW-1185">Reference proteome</keyword>
<evidence type="ECO:0000313" key="14">
    <source>
        <dbReference type="Proteomes" id="UP000694865"/>
    </source>
</evidence>
<evidence type="ECO:0000256" key="8">
    <source>
        <dbReference type="ARBA" id="ARBA00023125"/>
    </source>
</evidence>
<evidence type="ECO:0000256" key="10">
    <source>
        <dbReference type="ARBA" id="ARBA00023242"/>
    </source>
</evidence>
<keyword evidence="7" id="KW-0833">Ubl conjugation pathway</keyword>
<evidence type="ECO:0000256" key="13">
    <source>
        <dbReference type="SAM" id="MobiDB-lite"/>
    </source>
</evidence>
<evidence type="ECO:0000256" key="4">
    <source>
        <dbReference type="ARBA" id="ARBA00022574"/>
    </source>
</evidence>
<evidence type="ECO:0000256" key="6">
    <source>
        <dbReference type="ARBA" id="ARBA00022763"/>
    </source>
</evidence>
<proteinExistence type="inferred from homology"/>
<gene>
    <name evidence="15" type="primary">LOC100377457</name>
</gene>
<evidence type="ECO:0000256" key="2">
    <source>
        <dbReference type="ARBA" id="ARBA00005434"/>
    </source>
</evidence>
<reference evidence="15" key="1">
    <citation type="submission" date="2025-08" db="UniProtKB">
        <authorList>
            <consortium name="RefSeq"/>
        </authorList>
    </citation>
    <scope>IDENTIFICATION</scope>
    <source>
        <tissue evidence="15">Testes</tissue>
    </source>
</reference>